<keyword evidence="11 13" id="KW-0472">Membrane</keyword>
<comment type="catalytic activity">
    <reaction evidence="1">
        <text>ATP + protein L-histidine = ADP + protein N-phospho-L-histidine.</text>
        <dbReference type="EC" id="2.7.13.3"/>
    </reaction>
</comment>
<dbReference type="Gene3D" id="1.10.287.130">
    <property type="match status" value="1"/>
</dbReference>
<keyword evidence="17" id="KW-1185">Reference proteome</keyword>
<feature type="transmembrane region" description="Helical" evidence="13">
    <location>
        <begin position="180"/>
        <end position="207"/>
    </location>
</feature>
<dbReference type="OrthoDB" id="9786919at2"/>
<keyword evidence="5" id="KW-0597">Phosphoprotein</keyword>
<evidence type="ECO:0000256" key="8">
    <source>
        <dbReference type="ARBA" id="ARBA00022777"/>
    </source>
</evidence>
<evidence type="ECO:0000256" key="3">
    <source>
        <dbReference type="ARBA" id="ARBA00004236"/>
    </source>
</evidence>
<evidence type="ECO:0000256" key="5">
    <source>
        <dbReference type="ARBA" id="ARBA00022553"/>
    </source>
</evidence>
<dbReference type="Gene3D" id="3.30.565.10">
    <property type="entry name" value="Histidine kinase-like ATPase, C-terminal domain"/>
    <property type="match status" value="1"/>
</dbReference>
<organism evidence="16 17">
    <name type="scientific">Leucobacter chromiiresistens</name>
    <dbReference type="NCBI Taxonomy" id="1079994"/>
    <lineage>
        <taxon>Bacteria</taxon>
        <taxon>Bacillati</taxon>
        <taxon>Actinomycetota</taxon>
        <taxon>Actinomycetes</taxon>
        <taxon>Micrococcales</taxon>
        <taxon>Microbacteriaceae</taxon>
        <taxon>Leucobacter</taxon>
    </lineage>
</organism>
<dbReference type="SUPFAM" id="SSF47384">
    <property type="entry name" value="Homodimeric domain of signal transducing histidine kinase"/>
    <property type="match status" value="1"/>
</dbReference>
<dbReference type="Pfam" id="PF00512">
    <property type="entry name" value="HisKA"/>
    <property type="match status" value="1"/>
</dbReference>
<dbReference type="PATRIC" id="fig|1079994.3.peg.1153"/>
<name>A0A147EPP6_9MICO</name>
<dbReference type="GO" id="GO:0005509">
    <property type="term" value="F:calcium ion binding"/>
    <property type="evidence" value="ECO:0007669"/>
    <property type="project" value="UniProtKB-ARBA"/>
</dbReference>
<feature type="domain" description="HAMP" evidence="15">
    <location>
        <begin position="204"/>
        <end position="266"/>
    </location>
</feature>
<dbReference type="InterPro" id="IPR003661">
    <property type="entry name" value="HisK_dim/P_dom"/>
</dbReference>
<dbReference type="FunFam" id="3.30.565.10:FF:000006">
    <property type="entry name" value="Sensor histidine kinase WalK"/>
    <property type="match status" value="1"/>
</dbReference>
<evidence type="ECO:0000259" key="14">
    <source>
        <dbReference type="PROSITE" id="PS50109"/>
    </source>
</evidence>
<dbReference type="GO" id="GO:0000155">
    <property type="term" value="F:phosphorelay sensor kinase activity"/>
    <property type="evidence" value="ECO:0007669"/>
    <property type="project" value="InterPro"/>
</dbReference>
<evidence type="ECO:0000256" key="2">
    <source>
        <dbReference type="ARBA" id="ARBA00001968"/>
    </source>
</evidence>
<dbReference type="Gene3D" id="6.10.340.10">
    <property type="match status" value="1"/>
</dbReference>
<evidence type="ECO:0000256" key="11">
    <source>
        <dbReference type="ARBA" id="ARBA00023136"/>
    </source>
</evidence>
<accession>A0A147EPP6</accession>
<dbReference type="GO" id="GO:0005886">
    <property type="term" value="C:plasma membrane"/>
    <property type="evidence" value="ECO:0007669"/>
    <property type="project" value="UniProtKB-SubCell"/>
</dbReference>
<dbReference type="FunFam" id="1.10.287.130:FF:000001">
    <property type="entry name" value="Two-component sensor histidine kinase"/>
    <property type="match status" value="1"/>
</dbReference>
<dbReference type="EC" id="2.7.13.3" evidence="4"/>
<dbReference type="Pfam" id="PF02518">
    <property type="entry name" value="HATPase_c"/>
    <property type="match status" value="1"/>
</dbReference>
<protein>
    <recommendedName>
        <fullName evidence="4">histidine kinase</fullName>
        <ecNumber evidence="4">2.7.13.3</ecNumber>
    </recommendedName>
</protein>
<feature type="domain" description="Histidine kinase" evidence="14">
    <location>
        <begin position="281"/>
        <end position="495"/>
    </location>
</feature>
<keyword evidence="9 13" id="KW-1133">Transmembrane helix</keyword>
<dbReference type="InterPro" id="IPR036097">
    <property type="entry name" value="HisK_dim/P_sf"/>
</dbReference>
<evidence type="ECO:0000313" key="16">
    <source>
        <dbReference type="EMBL" id="KTR86348.1"/>
    </source>
</evidence>
<dbReference type="SMART" id="SM00388">
    <property type="entry name" value="HisKA"/>
    <property type="match status" value="1"/>
</dbReference>
<keyword evidence="6" id="KW-0808">Transferase</keyword>
<dbReference type="PANTHER" id="PTHR45436">
    <property type="entry name" value="SENSOR HISTIDINE KINASE YKOH"/>
    <property type="match status" value="1"/>
</dbReference>
<comment type="subcellular location">
    <subcellularLocation>
        <location evidence="3">Cell membrane</location>
    </subcellularLocation>
</comment>
<dbReference type="PRINTS" id="PR00344">
    <property type="entry name" value="BCTRLSENSOR"/>
</dbReference>
<dbReference type="EMBL" id="LDRK01000024">
    <property type="protein sequence ID" value="KTR86348.1"/>
    <property type="molecule type" value="Genomic_DNA"/>
</dbReference>
<dbReference type="Proteomes" id="UP000070810">
    <property type="component" value="Unassembled WGS sequence"/>
</dbReference>
<evidence type="ECO:0000256" key="12">
    <source>
        <dbReference type="SAM" id="MobiDB-lite"/>
    </source>
</evidence>
<dbReference type="InterPro" id="IPR005467">
    <property type="entry name" value="His_kinase_dom"/>
</dbReference>
<dbReference type="CDD" id="cd00075">
    <property type="entry name" value="HATPase"/>
    <property type="match status" value="1"/>
</dbReference>
<keyword evidence="10" id="KW-0902">Two-component regulatory system</keyword>
<evidence type="ECO:0000256" key="4">
    <source>
        <dbReference type="ARBA" id="ARBA00012438"/>
    </source>
</evidence>
<evidence type="ECO:0000256" key="10">
    <source>
        <dbReference type="ARBA" id="ARBA00023012"/>
    </source>
</evidence>
<keyword evidence="7 13" id="KW-0812">Transmembrane</keyword>
<proteinExistence type="predicted"/>
<dbReference type="RefSeq" id="WP_058593551.1">
    <property type="nucleotide sequence ID" value="NZ_LDRK01000024.1"/>
</dbReference>
<evidence type="ECO:0000256" key="13">
    <source>
        <dbReference type="SAM" id="Phobius"/>
    </source>
</evidence>
<evidence type="ECO:0000256" key="9">
    <source>
        <dbReference type="ARBA" id="ARBA00022989"/>
    </source>
</evidence>
<dbReference type="AlphaFoldDB" id="A0A147EPP6"/>
<keyword evidence="8" id="KW-0418">Kinase</keyword>
<evidence type="ECO:0000256" key="7">
    <source>
        <dbReference type="ARBA" id="ARBA00022692"/>
    </source>
</evidence>
<dbReference type="SUPFAM" id="SSF55874">
    <property type="entry name" value="ATPase domain of HSP90 chaperone/DNA topoisomerase II/histidine kinase"/>
    <property type="match status" value="1"/>
</dbReference>
<dbReference type="InterPro" id="IPR036890">
    <property type="entry name" value="HATPase_C_sf"/>
</dbReference>
<evidence type="ECO:0000313" key="17">
    <source>
        <dbReference type="Proteomes" id="UP000070810"/>
    </source>
</evidence>
<dbReference type="PANTHER" id="PTHR45436:SF5">
    <property type="entry name" value="SENSOR HISTIDINE KINASE TRCS"/>
    <property type="match status" value="1"/>
</dbReference>
<dbReference type="InterPro" id="IPR050428">
    <property type="entry name" value="TCS_sensor_his_kinase"/>
</dbReference>
<reference evidence="16 17" key="1">
    <citation type="journal article" date="2016" name="Front. Microbiol.">
        <title>Genomic Resource of Rice Seed Associated Bacteria.</title>
        <authorList>
            <person name="Midha S."/>
            <person name="Bansal K."/>
            <person name="Sharma S."/>
            <person name="Kumar N."/>
            <person name="Patil P.P."/>
            <person name="Chaudhry V."/>
            <person name="Patil P.B."/>
        </authorList>
    </citation>
    <scope>NUCLEOTIDE SEQUENCE [LARGE SCALE GENOMIC DNA]</scope>
    <source>
        <strain evidence="16 17">NS354</strain>
    </source>
</reference>
<comment type="cofactor">
    <cofactor evidence="2">
        <name>a divalent metal cation</name>
        <dbReference type="ChEBI" id="CHEBI:60240"/>
    </cofactor>
</comment>
<evidence type="ECO:0000256" key="6">
    <source>
        <dbReference type="ARBA" id="ARBA00022679"/>
    </source>
</evidence>
<dbReference type="PROSITE" id="PS50109">
    <property type="entry name" value="HIS_KIN"/>
    <property type="match status" value="1"/>
</dbReference>
<dbReference type="SMART" id="SM00387">
    <property type="entry name" value="HATPase_c"/>
    <property type="match status" value="1"/>
</dbReference>
<dbReference type="InterPro" id="IPR003660">
    <property type="entry name" value="HAMP_dom"/>
</dbReference>
<dbReference type="InterPro" id="IPR003594">
    <property type="entry name" value="HATPase_dom"/>
</dbReference>
<dbReference type="InterPro" id="IPR004358">
    <property type="entry name" value="Sig_transdc_His_kin-like_C"/>
</dbReference>
<feature type="region of interest" description="Disordered" evidence="12">
    <location>
        <begin position="57"/>
        <end position="85"/>
    </location>
</feature>
<dbReference type="CDD" id="cd00082">
    <property type="entry name" value="HisKA"/>
    <property type="match status" value="1"/>
</dbReference>
<gene>
    <name evidence="16" type="ORF">NS354_05330</name>
</gene>
<evidence type="ECO:0000256" key="1">
    <source>
        <dbReference type="ARBA" id="ARBA00000085"/>
    </source>
</evidence>
<evidence type="ECO:0000259" key="15">
    <source>
        <dbReference type="PROSITE" id="PS50885"/>
    </source>
</evidence>
<dbReference type="PROSITE" id="PS50885">
    <property type="entry name" value="HAMP"/>
    <property type="match status" value="1"/>
</dbReference>
<sequence>MRRALSLRWTLIIGIAALVAVLTTAIGLFSTVSLRDDLVARLDAQLVEATNRSFERFDSEAVKPPPGAGDEHAPAPPSGADALGIPGQRAGTIAGTVGADGEVAAAQVITEEGTLRSLAADEYAPLNDISTDGVPRTVHLDGLGSYRVIVRSPGADDVGSASALLMGLPLADADATVLRLALLIGVAGVVGVGLAIVVGTVFVRVALRPLDRIAKTAAAVSRLPLDSGAVALTMRVAGRDADASTEVGKVGGALNALLDHVAAALASRQASEAKLSRFVADASHELRTPLASIRGYAELSRRAPEKLPDSAAHTFGRIEAESVRMSRLVEDLLLLARLDEGEQLHRGPVDLTQLLTDAVGDARAAGQQHRWRLRVPSEPVIVDGDAMRLHQVVANLLSNARVHTPVGTAVTASVRAAGRVAIVEVRDLGPGIDEAIAATLFERFVRGDVARNRKTGSTGLGLAITSAIVEAHGGSIAVSSGPGSTIFTVRLPAAPAA</sequence>
<comment type="caution">
    <text evidence="16">The sequence shown here is derived from an EMBL/GenBank/DDBJ whole genome shotgun (WGS) entry which is preliminary data.</text>
</comment>